<dbReference type="UniPathway" id="UPA00253">
    <property type="reaction ID" value="UER00332"/>
</dbReference>
<dbReference type="InterPro" id="IPR014729">
    <property type="entry name" value="Rossmann-like_a/b/a_fold"/>
</dbReference>
<sequence length="192" mass="22231">MKIGLYFGSFNPIHTGHLIIAEHVLNYADVDRVWLVISPQNPLKPSASLLGEYDRLHLVNLAIENSSRLKAVDVEFRLPKPSYTITTLTYLTEKYPTDDFTVILGSDSFNNLPKWRNYEQLIRDYSFLIYLRPGFPVKDIEPGINASILQAPMLDISASFIRNNIHQDKSIRFLVPDKVFDYIQMNNYYKLM</sequence>
<evidence type="ECO:0000256" key="3">
    <source>
        <dbReference type="ARBA" id="ARBA00009014"/>
    </source>
</evidence>
<accession>A0A5B8VJV5</accession>
<evidence type="ECO:0000256" key="1">
    <source>
        <dbReference type="ARBA" id="ARBA00002324"/>
    </source>
</evidence>
<evidence type="ECO:0000256" key="4">
    <source>
        <dbReference type="ARBA" id="ARBA00022642"/>
    </source>
</evidence>
<proteinExistence type="inferred from homology"/>
<dbReference type="Gene3D" id="3.40.50.620">
    <property type="entry name" value="HUPs"/>
    <property type="match status" value="1"/>
</dbReference>
<dbReference type="GO" id="GO:0004515">
    <property type="term" value="F:nicotinate-nucleotide adenylyltransferase activity"/>
    <property type="evidence" value="ECO:0007669"/>
    <property type="project" value="UniProtKB-UniRule"/>
</dbReference>
<comment type="function">
    <text evidence="1 11">Catalyzes the reversible adenylation of nicotinate mononucleotide (NaMN) to nicotinic acid adenine dinucleotide (NaAD).</text>
</comment>
<evidence type="ECO:0000259" key="12">
    <source>
        <dbReference type="Pfam" id="PF01467"/>
    </source>
</evidence>
<evidence type="ECO:0000256" key="5">
    <source>
        <dbReference type="ARBA" id="ARBA00022679"/>
    </source>
</evidence>
<evidence type="ECO:0000256" key="11">
    <source>
        <dbReference type="HAMAP-Rule" id="MF_00244"/>
    </source>
</evidence>
<gene>
    <name evidence="11" type="primary">nadD</name>
    <name evidence="13" type="ORF">FSB73_08885</name>
</gene>
<evidence type="ECO:0000256" key="6">
    <source>
        <dbReference type="ARBA" id="ARBA00022695"/>
    </source>
</evidence>
<dbReference type="PANTHER" id="PTHR39321:SF3">
    <property type="entry name" value="PHOSPHOPANTETHEINE ADENYLYLTRANSFERASE"/>
    <property type="match status" value="1"/>
</dbReference>
<dbReference type="Pfam" id="PF01467">
    <property type="entry name" value="CTP_transf_like"/>
    <property type="match status" value="1"/>
</dbReference>
<evidence type="ECO:0000256" key="8">
    <source>
        <dbReference type="ARBA" id="ARBA00022840"/>
    </source>
</evidence>
<name>A0A5B8VJV5_9BACT</name>
<comment type="pathway">
    <text evidence="2 11">Cofactor biosynthesis; NAD(+) biosynthesis; deamido-NAD(+) from nicotinate D-ribonucleotide: step 1/1.</text>
</comment>
<evidence type="ECO:0000313" key="13">
    <source>
        <dbReference type="EMBL" id="QEC71760.1"/>
    </source>
</evidence>
<evidence type="ECO:0000256" key="9">
    <source>
        <dbReference type="ARBA" id="ARBA00023027"/>
    </source>
</evidence>
<dbReference type="AlphaFoldDB" id="A0A5B8VJV5"/>
<reference evidence="13 14" key="1">
    <citation type="journal article" date="2017" name="Int. J. Syst. Evol. Microbiol.">
        <title>Arachidicoccus ginsenosidivorans sp. nov., with ginsenoside-converting activity isolated from ginseng cultivating soil.</title>
        <authorList>
            <person name="Siddiqi M.Z."/>
            <person name="Aslam Z."/>
            <person name="Im W.T."/>
        </authorList>
    </citation>
    <scope>NUCLEOTIDE SEQUENCE [LARGE SCALE GENOMIC DNA]</scope>
    <source>
        <strain evidence="13 14">Gsoil 809</strain>
    </source>
</reference>
<keyword evidence="6 11" id="KW-0548">Nucleotidyltransferase</keyword>
<evidence type="ECO:0000313" key="14">
    <source>
        <dbReference type="Proteomes" id="UP000321291"/>
    </source>
</evidence>
<dbReference type="EC" id="2.7.7.18" evidence="11"/>
<dbReference type="OrthoDB" id="5295945at2"/>
<keyword evidence="5 11" id="KW-0808">Transferase</keyword>
<dbReference type="NCBIfam" id="TIGR00482">
    <property type="entry name" value="nicotinate (nicotinamide) nucleotide adenylyltransferase"/>
    <property type="match status" value="1"/>
</dbReference>
<dbReference type="SUPFAM" id="SSF52374">
    <property type="entry name" value="Nucleotidylyl transferase"/>
    <property type="match status" value="1"/>
</dbReference>
<dbReference type="KEGG" id="agi:FSB73_08885"/>
<dbReference type="EMBL" id="CP042434">
    <property type="protein sequence ID" value="QEC71760.1"/>
    <property type="molecule type" value="Genomic_DNA"/>
</dbReference>
<keyword evidence="4 11" id="KW-0662">Pyridine nucleotide biosynthesis</keyword>
<comment type="catalytic activity">
    <reaction evidence="10 11">
        <text>nicotinate beta-D-ribonucleotide + ATP + H(+) = deamido-NAD(+) + diphosphate</text>
        <dbReference type="Rhea" id="RHEA:22860"/>
        <dbReference type="ChEBI" id="CHEBI:15378"/>
        <dbReference type="ChEBI" id="CHEBI:30616"/>
        <dbReference type="ChEBI" id="CHEBI:33019"/>
        <dbReference type="ChEBI" id="CHEBI:57502"/>
        <dbReference type="ChEBI" id="CHEBI:58437"/>
        <dbReference type="EC" id="2.7.7.18"/>
    </reaction>
</comment>
<keyword evidence="7 11" id="KW-0547">Nucleotide-binding</keyword>
<comment type="similarity">
    <text evidence="3 11">Belongs to the NadD family.</text>
</comment>
<keyword evidence="8 11" id="KW-0067">ATP-binding</keyword>
<evidence type="ECO:0000256" key="7">
    <source>
        <dbReference type="ARBA" id="ARBA00022741"/>
    </source>
</evidence>
<dbReference type="InterPro" id="IPR004821">
    <property type="entry name" value="Cyt_trans-like"/>
</dbReference>
<dbReference type="PANTHER" id="PTHR39321">
    <property type="entry name" value="NICOTINATE-NUCLEOTIDE ADENYLYLTRANSFERASE-RELATED"/>
    <property type="match status" value="1"/>
</dbReference>
<evidence type="ECO:0000256" key="2">
    <source>
        <dbReference type="ARBA" id="ARBA00005019"/>
    </source>
</evidence>
<dbReference type="NCBIfam" id="TIGR00125">
    <property type="entry name" value="cyt_tran_rel"/>
    <property type="match status" value="1"/>
</dbReference>
<dbReference type="RefSeq" id="WP_146781137.1">
    <property type="nucleotide sequence ID" value="NZ_CP042434.1"/>
</dbReference>
<dbReference type="Proteomes" id="UP000321291">
    <property type="component" value="Chromosome"/>
</dbReference>
<dbReference type="InterPro" id="IPR005248">
    <property type="entry name" value="NadD/NMNAT"/>
</dbReference>
<organism evidence="13 14">
    <name type="scientific">Arachidicoccus ginsenosidivorans</name>
    <dbReference type="NCBI Taxonomy" id="496057"/>
    <lineage>
        <taxon>Bacteria</taxon>
        <taxon>Pseudomonadati</taxon>
        <taxon>Bacteroidota</taxon>
        <taxon>Chitinophagia</taxon>
        <taxon>Chitinophagales</taxon>
        <taxon>Chitinophagaceae</taxon>
        <taxon>Arachidicoccus</taxon>
    </lineage>
</organism>
<protein>
    <recommendedName>
        <fullName evidence="11">Probable nicotinate-nucleotide adenylyltransferase</fullName>
        <ecNumber evidence="11">2.7.7.18</ecNumber>
    </recommendedName>
    <alternativeName>
        <fullName evidence="11">Deamido-NAD(+) diphosphorylase</fullName>
    </alternativeName>
    <alternativeName>
        <fullName evidence="11">Deamido-NAD(+) pyrophosphorylase</fullName>
    </alternativeName>
    <alternativeName>
        <fullName evidence="11">Nicotinate mononucleotide adenylyltransferase</fullName>
        <shortName evidence="11">NaMN adenylyltransferase</shortName>
    </alternativeName>
</protein>
<dbReference type="GO" id="GO:0005524">
    <property type="term" value="F:ATP binding"/>
    <property type="evidence" value="ECO:0007669"/>
    <property type="project" value="UniProtKB-KW"/>
</dbReference>
<dbReference type="HAMAP" id="MF_00244">
    <property type="entry name" value="NaMN_adenylyltr"/>
    <property type="match status" value="1"/>
</dbReference>
<dbReference type="GO" id="GO:0009435">
    <property type="term" value="P:NAD+ biosynthetic process"/>
    <property type="evidence" value="ECO:0007669"/>
    <property type="project" value="UniProtKB-UniRule"/>
</dbReference>
<dbReference type="CDD" id="cd02165">
    <property type="entry name" value="NMNAT"/>
    <property type="match status" value="1"/>
</dbReference>
<evidence type="ECO:0000256" key="10">
    <source>
        <dbReference type="ARBA" id="ARBA00048721"/>
    </source>
</evidence>
<feature type="domain" description="Cytidyltransferase-like" evidence="12">
    <location>
        <begin position="5"/>
        <end position="163"/>
    </location>
</feature>
<keyword evidence="9 11" id="KW-0520">NAD</keyword>
<keyword evidence="14" id="KW-1185">Reference proteome</keyword>